<organism evidence="2 3">
    <name type="scientific">Persicirhabdus sediminis</name>
    <dbReference type="NCBI Taxonomy" id="454144"/>
    <lineage>
        <taxon>Bacteria</taxon>
        <taxon>Pseudomonadati</taxon>
        <taxon>Verrucomicrobiota</taxon>
        <taxon>Verrucomicrobiia</taxon>
        <taxon>Verrucomicrobiales</taxon>
        <taxon>Verrucomicrobiaceae</taxon>
        <taxon>Persicirhabdus</taxon>
    </lineage>
</organism>
<feature type="compositionally biased region" description="Polar residues" evidence="1">
    <location>
        <begin position="21"/>
        <end position="30"/>
    </location>
</feature>
<proteinExistence type="predicted"/>
<evidence type="ECO:0000256" key="1">
    <source>
        <dbReference type="SAM" id="MobiDB-lite"/>
    </source>
</evidence>
<reference evidence="2" key="1">
    <citation type="submission" date="2021-01" db="EMBL/GenBank/DDBJ databases">
        <title>Modified the classification status of verrucomicrobia.</title>
        <authorList>
            <person name="Feng X."/>
        </authorList>
    </citation>
    <scope>NUCLEOTIDE SEQUENCE</scope>
    <source>
        <strain evidence="2">_KCTC 22039</strain>
    </source>
</reference>
<sequence>MFRSKPTQLVHLTYRSKGYKTHSSQSSRTLAASDDDDPEGSRQPESSQTLVGTPEHPFWSLDRLAWITMGELEVGERLELADGSTAVIESTELETSAAGEHFSTYNFEVADWHTYFVTPQGESSTEQAVWVHNLCAEGTHRAMEGYLKHGKKYLNRLEARGIVNKNDITRIRGLAIMQKLTNKSVSDLATSPGLMRDVLGGPRMKALRDKPGLYKAFYGKAVELRVAKLVKDKSSLRRLYSHVGDGGGAPSVDFIGHGQFKGLEFDVTTVKQYHSGIKFQKYGDDVLVPAY</sequence>
<accession>A0A8J7ME45</accession>
<keyword evidence="3" id="KW-1185">Reference proteome</keyword>
<name>A0A8J7ME45_9BACT</name>
<dbReference type="Gene3D" id="2.170.16.10">
    <property type="entry name" value="Hedgehog/Intein (Hint) domain"/>
    <property type="match status" value="1"/>
</dbReference>
<dbReference type="AlphaFoldDB" id="A0A8J7ME45"/>
<evidence type="ECO:0000313" key="3">
    <source>
        <dbReference type="Proteomes" id="UP000624703"/>
    </source>
</evidence>
<feature type="region of interest" description="Disordered" evidence="1">
    <location>
        <begin position="16"/>
        <end position="54"/>
    </location>
</feature>
<dbReference type="Proteomes" id="UP000624703">
    <property type="component" value="Unassembled WGS sequence"/>
</dbReference>
<gene>
    <name evidence="2" type="ORF">JIN82_06780</name>
</gene>
<protein>
    <submittedName>
        <fullName evidence="2">Uncharacterized protein</fullName>
    </submittedName>
</protein>
<dbReference type="Pfam" id="PF07591">
    <property type="entry name" value="PT-HINT"/>
    <property type="match status" value="1"/>
</dbReference>
<dbReference type="SUPFAM" id="SSF51294">
    <property type="entry name" value="Hedgehog/intein (Hint) domain"/>
    <property type="match status" value="1"/>
</dbReference>
<evidence type="ECO:0000313" key="2">
    <source>
        <dbReference type="EMBL" id="MBK1790858.1"/>
    </source>
</evidence>
<dbReference type="InterPro" id="IPR036844">
    <property type="entry name" value="Hint_dom_sf"/>
</dbReference>
<dbReference type="EMBL" id="JAENIM010000034">
    <property type="protein sequence ID" value="MBK1790858.1"/>
    <property type="molecule type" value="Genomic_DNA"/>
</dbReference>
<comment type="caution">
    <text evidence="2">The sequence shown here is derived from an EMBL/GenBank/DDBJ whole genome shotgun (WGS) entry which is preliminary data.</text>
</comment>